<evidence type="ECO:0000313" key="1">
    <source>
        <dbReference type="EMBL" id="KAI8430901.1"/>
    </source>
</evidence>
<accession>A0ACC0K338</accession>
<dbReference type="Proteomes" id="UP001064048">
    <property type="component" value="Chromosome Z"/>
</dbReference>
<evidence type="ECO:0000313" key="2">
    <source>
        <dbReference type="Proteomes" id="UP001064048"/>
    </source>
</evidence>
<reference evidence="1 2" key="1">
    <citation type="journal article" date="2022" name="Genome Biol. Evol.">
        <title>The Spruce Budworm Genome: Reconstructing the Evolutionary History of Antifreeze Proteins.</title>
        <authorList>
            <person name="Beliveau C."/>
            <person name="Gagne P."/>
            <person name="Picq S."/>
            <person name="Vernygora O."/>
            <person name="Keeling C.I."/>
            <person name="Pinkney K."/>
            <person name="Doucet D."/>
            <person name="Wen F."/>
            <person name="Johnston J.S."/>
            <person name="Maaroufi H."/>
            <person name="Boyle B."/>
            <person name="Laroche J."/>
            <person name="Dewar K."/>
            <person name="Juretic N."/>
            <person name="Blackburn G."/>
            <person name="Nisole A."/>
            <person name="Brunet B."/>
            <person name="Brandao M."/>
            <person name="Lumley L."/>
            <person name="Duan J."/>
            <person name="Quan G."/>
            <person name="Lucarotti C.J."/>
            <person name="Roe A.D."/>
            <person name="Sperling F.A.H."/>
            <person name="Levesque R.C."/>
            <person name="Cusson M."/>
        </authorList>
    </citation>
    <scope>NUCLEOTIDE SEQUENCE [LARGE SCALE GENOMIC DNA]</scope>
    <source>
        <strain evidence="1">Glfc:IPQL:Cfum</strain>
    </source>
</reference>
<name>A0ACC0K338_CHOFU</name>
<comment type="caution">
    <text evidence="1">The sequence shown here is derived from an EMBL/GenBank/DDBJ whole genome shotgun (WGS) entry which is preliminary data.</text>
</comment>
<sequence>MSARVWCREARGGGAKGEGRALYGRSRVAMKVEAEAKDAPAATPGTPIASNTESPVSSLDGFVTTEASYVIPTPERALLAKLEEANRQIEADAKSRSLTTVHSRKNSDTSQISLASEDLWSTWGRIVNNWETEWKRRNQYIRDLVRQGVPHHFRGIVWQLLAGVDCSPEKKLYASYIKAKSACEKVIRRDIARTYPEHDFFKEKDGLGQESLFNVMKAYSLHDREVGYCQGSGFIVGLLLMQHRMRDMFKPSMAELGLCMFQLENLVQELLPDLHVHFQSQSFSTSIYASSWFLTLFTTTLSLPLACRIMDVFLSEGIEIVFKVALAMLTLGKNDLLSLDMESILKYIQKELPTKAEADQDIFMNLAYSIKVNPKKMKKLEKEYTVIKTKEQGDIAVLRNNSRQSSLEGIEGTEGSSGAKGEELARCLQRELVRARLDAAEREAAERELSARIDELENENKSLRRQRVDNNVAHLQEHRQEPTTAPVQSNVVSDIMATPKKLLRAWEGRSADMQKLDEELMNTRIREVEALTELKEARLKVSLIFFLK</sequence>
<gene>
    <name evidence="1" type="ORF">MSG28_001026</name>
</gene>
<organism evidence="1 2">
    <name type="scientific">Choristoneura fumiferana</name>
    <name type="common">Spruce budworm moth</name>
    <name type="synonym">Archips fumiferana</name>
    <dbReference type="NCBI Taxonomy" id="7141"/>
    <lineage>
        <taxon>Eukaryota</taxon>
        <taxon>Metazoa</taxon>
        <taxon>Ecdysozoa</taxon>
        <taxon>Arthropoda</taxon>
        <taxon>Hexapoda</taxon>
        <taxon>Insecta</taxon>
        <taxon>Pterygota</taxon>
        <taxon>Neoptera</taxon>
        <taxon>Endopterygota</taxon>
        <taxon>Lepidoptera</taxon>
        <taxon>Glossata</taxon>
        <taxon>Ditrysia</taxon>
        <taxon>Tortricoidea</taxon>
        <taxon>Tortricidae</taxon>
        <taxon>Tortricinae</taxon>
        <taxon>Choristoneura</taxon>
    </lineage>
</organism>
<proteinExistence type="predicted"/>
<protein>
    <submittedName>
        <fullName evidence="1">Uncharacterized protein</fullName>
    </submittedName>
</protein>
<keyword evidence="2" id="KW-1185">Reference proteome</keyword>
<dbReference type="EMBL" id="CM046131">
    <property type="protein sequence ID" value="KAI8430901.1"/>
    <property type="molecule type" value="Genomic_DNA"/>
</dbReference>